<name>A0A7R9BNL6_9CRUS</name>
<keyword evidence="5 6" id="KW-0472">Membrane</keyword>
<sequence>MKCITGAVGFILRFITPVSVVPLVALVGLSLFDAASASSSKNWGLACITMALIVVFSQYLRHLSIPVPSYDKETRKFRTKPFPLFELLPIILAILASWLAAFILTATDVIPEGNPGRTDSTIMILRNSPWFRLPYPGQWGTPVITTAGVLGMVAAILSSVVESIGDYYACARLCNAPSPPVHAINRGIGIEGVGSVFAALFGTSTGTTSYSENIGAIGISKVGSRRVILCAGVLMMICGVVSKLGAVFVMIPEPIIGGIFCTLFGVIAAVGLSNLQFVDLNSTRNIFILGFSLFMGLVSESSLRILVFAHPRLFAVPKWMQANSGKNIISTGLSDLDSLLTVLLSTSMFVGGGIAFFLDNTVPGTFFFN</sequence>
<dbReference type="AlphaFoldDB" id="A0A7R9BNL6"/>
<comment type="similarity">
    <text evidence="2">Belongs to the nucleobase:cation symporter-2 (NCS2) (TC 2.A.40) family.</text>
</comment>
<evidence type="ECO:0000256" key="3">
    <source>
        <dbReference type="ARBA" id="ARBA00022692"/>
    </source>
</evidence>
<dbReference type="PANTHER" id="PTHR11119">
    <property type="entry name" value="XANTHINE-URACIL / VITAMIN C PERMEASE FAMILY MEMBER"/>
    <property type="match status" value="1"/>
</dbReference>
<gene>
    <name evidence="7" type="ORF">NMOB1V02_LOCUS5029</name>
</gene>
<keyword evidence="8" id="KW-1185">Reference proteome</keyword>
<dbReference type="EMBL" id="OA882899">
    <property type="protein sequence ID" value="CAD7277294.1"/>
    <property type="molecule type" value="Genomic_DNA"/>
</dbReference>
<proteinExistence type="inferred from homology"/>
<evidence type="ECO:0000256" key="6">
    <source>
        <dbReference type="SAM" id="Phobius"/>
    </source>
</evidence>
<evidence type="ECO:0000313" key="8">
    <source>
        <dbReference type="Proteomes" id="UP000678499"/>
    </source>
</evidence>
<feature type="transmembrane region" description="Helical" evidence="6">
    <location>
        <begin position="287"/>
        <end position="309"/>
    </location>
</feature>
<accession>A0A7R9BNL6</accession>
<keyword evidence="4 6" id="KW-1133">Transmembrane helix</keyword>
<organism evidence="7">
    <name type="scientific">Notodromas monacha</name>
    <dbReference type="NCBI Taxonomy" id="399045"/>
    <lineage>
        <taxon>Eukaryota</taxon>
        <taxon>Metazoa</taxon>
        <taxon>Ecdysozoa</taxon>
        <taxon>Arthropoda</taxon>
        <taxon>Crustacea</taxon>
        <taxon>Oligostraca</taxon>
        <taxon>Ostracoda</taxon>
        <taxon>Podocopa</taxon>
        <taxon>Podocopida</taxon>
        <taxon>Cypridocopina</taxon>
        <taxon>Cypridoidea</taxon>
        <taxon>Cyprididae</taxon>
        <taxon>Notodromas</taxon>
    </lineage>
</organism>
<feature type="transmembrane region" description="Helical" evidence="6">
    <location>
        <begin position="339"/>
        <end position="358"/>
    </location>
</feature>
<evidence type="ECO:0000256" key="5">
    <source>
        <dbReference type="ARBA" id="ARBA00023136"/>
    </source>
</evidence>
<evidence type="ECO:0008006" key="9">
    <source>
        <dbReference type="Google" id="ProtNLM"/>
    </source>
</evidence>
<dbReference type="InterPro" id="IPR006043">
    <property type="entry name" value="NCS2"/>
</dbReference>
<keyword evidence="3 6" id="KW-0812">Transmembrane</keyword>
<feature type="transmembrane region" description="Helical" evidence="6">
    <location>
        <begin position="82"/>
        <end position="104"/>
    </location>
</feature>
<evidence type="ECO:0000313" key="7">
    <source>
        <dbReference type="EMBL" id="CAD7277294.1"/>
    </source>
</evidence>
<reference evidence="7" key="1">
    <citation type="submission" date="2020-11" db="EMBL/GenBank/DDBJ databases">
        <authorList>
            <person name="Tran Van P."/>
        </authorList>
    </citation>
    <scope>NUCLEOTIDE SEQUENCE</scope>
</reference>
<feature type="transmembrane region" description="Helical" evidence="6">
    <location>
        <begin position="43"/>
        <end position="61"/>
    </location>
</feature>
<feature type="transmembrane region" description="Helical" evidence="6">
    <location>
        <begin position="139"/>
        <end position="157"/>
    </location>
</feature>
<dbReference type="OrthoDB" id="6373439at2759"/>
<evidence type="ECO:0000256" key="4">
    <source>
        <dbReference type="ARBA" id="ARBA00022989"/>
    </source>
</evidence>
<feature type="transmembrane region" description="Helical" evidence="6">
    <location>
        <begin position="255"/>
        <end position="275"/>
    </location>
</feature>
<evidence type="ECO:0000256" key="1">
    <source>
        <dbReference type="ARBA" id="ARBA00004141"/>
    </source>
</evidence>
<dbReference type="Pfam" id="PF00860">
    <property type="entry name" value="Xan_ur_permease"/>
    <property type="match status" value="1"/>
</dbReference>
<evidence type="ECO:0000256" key="2">
    <source>
        <dbReference type="ARBA" id="ARBA00008821"/>
    </source>
</evidence>
<feature type="transmembrane region" description="Helical" evidence="6">
    <location>
        <begin position="227"/>
        <end position="249"/>
    </location>
</feature>
<dbReference type="Proteomes" id="UP000678499">
    <property type="component" value="Unassembled WGS sequence"/>
</dbReference>
<dbReference type="GO" id="GO:0022857">
    <property type="term" value="F:transmembrane transporter activity"/>
    <property type="evidence" value="ECO:0007669"/>
    <property type="project" value="InterPro"/>
</dbReference>
<dbReference type="EMBL" id="CAJPEX010000862">
    <property type="protein sequence ID" value="CAG0917446.1"/>
    <property type="molecule type" value="Genomic_DNA"/>
</dbReference>
<comment type="subcellular location">
    <subcellularLocation>
        <location evidence="1">Membrane</location>
        <topology evidence="1">Multi-pass membrane protein</topology>
    </subcellularLocation>
</comment>
<protein>
    <recommendedName>
        <fullName evidence="9">Solute carrier family 23 member 2</fullName>
    </recommendedName>
</protein>
<dbReference type="GO" id="GO:0016020">
    <property type="term" value="C:membrane"/>
    <property type="evidence" value="ECO:0007669"/>
    <property type="project" value="UniProtKB-SubCell"/>
</dbReference>
<feature type="transmembrane region" description="Helical" evidence="6">
    <location>
        <begin position="7"/>
        <end position="31"/>
    </location>
</feature>